<keyword evidence="2" id="KW-1133">Transmembrane helix</keyword>
<feature type="transmembrane region" description="Helical" evidence="2">
    <location>
        <begin position="102"/>
        <end position="121"/>
    </location>
</feature>
<comment type="caution">
    <text evidence="3">The sequence shown here is derived from an EMBL/GenBank/DDBJ whole genome shotgun (WGS) entry which is preliminary data.</text>
</comment>
<evidence type="ECO:0000256" key="1">
    <source>
        <dbReference type="SAM" id="MobiDB-lite"/>
    </source>
</evidence>
<reference evidence="3 4" key="1">
    <citation type="submission" date="2019-12" db="EMBL/GenBank/DDBJ databases">
        <title>Genomic-based taxomic classification of the family Erythrobacteraceae.</title>
        <authorList>
            <person name="Xu L."/>
        </authorList>
    </citation>
    <scope>NUCLEOTIDE SEQUENCE [LARGE SCALE GENOMIC DNA]</scope>
    <source>
        <strain evidence="3 4">MCCC 1K01500</strain>
    </source>
</reference>
<name>A0A6I4SVG5_9SPHN</name>
<protein>
    <submittedName>
        <fullName evidence="3">Phage holin family protein</fullName>
    </submittedName>
</protein>
<evidence type="ECO:0000256" key="2">
    <source>
        <dbReference type="SAM" id="Phobius"/>
    </source>
</evidence>
<sequence>MDSGEDDRLSPLPGGAESHDAIADAEERAAARSLLDDIETLVEDGKTYLEAEARFQKSRAIFVIDGVRSTVIFGAIAGAFGFIALIGLTVGLIIALMPHLTVWGSSALVVGAEFFLAVAFGRMAEKRWNRIMDALDKDRTE</sequence>
<feature type="transmembrane region" description="Helical" evidence="2">
    <location>
        <begin position="71"/>
        <end position="96"/>
    </location>
</feature>
<keyword evidence="2" id="KW-0472">Membrane</keyword>
<feature type="region of interest" description="Disordered" evidence="1">
    <location>
        <begin position="1"/>
        <end position="20"/>
    </location>
</feature>
<dbReference type="EMBL" id="WTYM01000030">
    <property type="protein sequence ID" value="MXO58806.1"/>
    <property type="molecule type" value="Genomic_DNA"/>
</dbReference>
<gene>
    <name evidence="3" type="ORF">GRI89_04530</name>
</gene>
<proteinExistence type="predicted"/>
<keyword evidence="2" id="KW-0812">Transmembrane</keyword>
<organism evidence="3 4">
    <name type="scientific">Croceibacterium salegens</name>
    <dbReference type="NCBI Taxonomy" id="1737568"/>
    <lineage>
        <taxon>Bacteria</taxon>
        <taxon>Pseudomonadati</taxon>
        <taxon>Pseudomonadota</taxon>
        <taxon>Alphaproteobacteria</taxon>
        <taxon>Sphingomonadales</taxon>
        <taxon>Erythrobacteraceae</taxon>
        <taxon>Croceibacterium</taxon>
    </lineage>
</organism>
<evidence type="ECO:0000313" key="4">
    <source>
        <dbReference type="Proteomes" id="UP000433652"/>
    </source>
</evidence>
<dbReference type="Proteomes" id="UP000433652">
    <property type="component" value="Unassembled WGS sequence"/>
</dbReference>
<keyword evidence="4" id="KW-1185">Reference proteome</keyword>
<dbReference type="OrthoDB" id="7392290at2"/>
<evidence type="ECO:0000313" key="3">
    <source>
        <dbReference type="EMBL" id="MXO58806.1"/>
    </source>
</evidence>
<accession>A0A6I4SVG5</accession>
<dbReference type="RefSeq" id="WP_159792623.1">
    <property type="nucleotide sequence ID" value="NZ_WTYM01000030.1"/>
</dbReference>
<dbReference type="AlphaFoldDB" id="A0A6I4SVG5"/>